<evidence type="ECO:0000313" key="4">
    <source>
        <dbReference type="EMBL" id="TBW46901.1"/>
    </source>
</evidence>
<reference evidence="4 5" key="1">
    <citation type="submission" date="2019-02" db="EMBL/GenBank/DDBJ databases">
        <title>Marinobacter halodurans sp. nov., a marine bacterium isolated from sea tidal flat.</title>
        <authorList>
            <person name="Yoo Y."/>
            <person name="Lee D.W."/>
            <person name="Kim B.S."/>
            <person name="Kim J.-J."/>
        </authorList>
    </citation>
    <scope>NUCLEOTIDE SEQUENCE [LARGE SCALE GENOMIC DNA]</scope>
    <source>
        <strain evidence="4 5">YJ-S3-2</strain>
    </source>
</reference>
<dbReference type="RefSeq" id="WP_131484196.1">
    <property type="nucleotide sequence ID" value="NZ_SJDL01000075.1"/>
</dbReference>
<feature type="region of interest" description="Disordered" evidence="1">
    <location>
        <begin position="250"/>
        <end position="282"/>
    </location>
</feature>
<dbReference type="Pfam" id="PF18165">
    <property type="entry name" value="pP_pnuc_1"/>
    <property type="match status" value="1"/>
</dbReference>
<evidence type="ECO:0000313" key="5">
    <source>
        <dbReference type="Proteomes" id="UP000313645"/>
    </source>
</evidence>
<sequence>MIKEINGMLGTSFEKALFKAALKNLEDTSNPLRLNNYSYSMRELTRHVLHRLAPETNVVACSWYKNETDKEDGVTRKQRAIYAVQGGLSDSYVEDVLGLEVDKIHTTLIRVIKGLNKFTHIEPNVFDLPGERIENLVNETTKAVYDFLTTINECRALIVDKLWEHIDSAVIDETLRETIIEIDELASHSYIDEVYTDTIVITEIDHRVIKFMAEGSIGCELQWGSNSDIRKGDGAVLPQSFPYQCQLTSPVDSPDEVEVREDSFGVDTSSWTDTRYGQDEQA</sequence>
<organism evidence="4 5">
    <name type="scientific">Marinobacter halodurans</name>
    <dbReference type="NCBI Taxonomy" id="2528979"/>
    <lineage>
        <taxon>Bacteria</taxon>
        <taxon>Pseudomonadati</taxon>
        <taxon>Pseudomonadota</taxon>
        <taxon>Gammaproteobacteria</taxon>
        <taxon>Pseudomonadales</taxon>
        <taxon>Marinobacteraceae</taxon>
        <taxon>Marinobacter</taxon>
    </lineage>
</organism>
<feature type="domain" description="Predicted pPIWI-associating nuclease" evidence="2">
    <location>
        <begin position="9"/>
        <end position="140"/>
    </location>
</feature>
<proteinExistence type="predicted"/>
<dbReference type="EMBL" id="SJDL01000075">
    <property type="protein sequence ID" value="TBW46901.1"/>
    <property type="molecule type" value="Genomic_DNA"/>
</dbReference>
<evidence type="ECO:0000259" key="3">
    <source>
        <dbReference type="Pfam" id="PF18166"/>
    </source>
</evidence>
<dbReference type="Proteomes" id="UP000313645">
    <property type="component" value="Unassembled WGS sequence"/>
</dbReference>
<dbReference type="Pfam" id="PF18166">
    <property type="entry name" value="pP_pnuc_2"/>
    <property type="match status" value="1"/>
</dbReference>
<protein>
    <submittedName>
        <fullName evidence="4">Uncharacterized protein</fullName>
    </submittedName>
</protein>
<feature type="domain" description="Predicted pPIWI-associating nuclease group 2" evidence="3">
    <location>
        <begin position="151"/>
        <end position="271"/>
    </location>
</feature>
<evidence type="ECO:0000259" key="2">
    <source>
        <dbReference type="Pfam" id="PF18165"/>
    </source>
</evidence>
<keyword evidence="5" id="KW-1185">Reference proteome</keyword>
<feature type="compositionally biased region" description="Polar residues" evidence="1">
    <location>
        <begin position="266"/>
        <end position="275"/>
    </location>
</feature>
<gene>
    <name evidence="4" type="ORF">EZI54_22955</name>
</gene>
<dbReference type="InterPro" id="IPR040556">
    <property type="entry name" value="pP_pnuc_1"/>
</dbReference>
<evidence type="ECO:0000256" key="1">
    <source>
        <dbReference type="SAM" id="MobiDB-lite"/>
    </source>
</evidence>
<accession>A0ABY1ZDG9</accession>
<dbReference type="InterPro" id="IPR041584">
    <property type="entry name" value="Put_pPIWI_pnuc_2"/>
</dbReference>
<comment type="caution">
    <text evidence="4">The sequence shown here is derived from an EMBL/GenBank/DDBJ whole genome shotgun (WGS) entry which is preliminary data.</text>
</comment>
<name>A0ABY1ZDG9_9GAMM</name>